<dbReference type="Gene3D" id="3.40.50.300">
    <property type="entry name" value="P-loop containing nucleotide triphosphate hydrolases"/>
    <property type="match status" value="1"/>
</dbReference>
<name>A0A9X2ABY5_9BACL</name>
<dbReference type="EMBL" id="JALBUF010000005">
    <property type="protein sequence ID" value="MCI0183608.1"/>
    <property type="molecule type" value="Genomic_DNA"/>
</dbReference>
<dbReference type="InterPro" id="IPR025501">
    <property type="entry name" value="MinD_FleN"/>
</dbReference>
<reference evidence="3" key="1">
    <citation type="submission" date="2022-03" db="EMBL/GenBank/DDBJ databases">
        <title>Draft Genome Sequence of Firmicute Strain S0AB, a Heterotrophic Iron/Sulfur-Oxidizing Extreme Acidophile.</title>
        <authorList>
            <person name="Vergara E."/>
            <person name="Pakostova E."/>
            <person name="Johnson D.B."/>
            <person name="Holmes D.S."/>
        </authorList>
    </citation>
    <scope>NUCLEOTIDE SEQUENCE</scope>
    <source>
        <strain evidence="3">S0AB</strain>
    </source>
</reference>
<dbReference type="Pfam" id="PF10609">
    <property type="entry name" value="ParA"/>
    <property type="match status" value="1"/>
</dbReference>
<sequence>MPDQAESLRQLLREEHPTVSKRSGNMRLIAVASGKGGVGKSNISLNLGLMLAKEGMRIAILDGDFGFANIDILLGVRPHYSLLDVLEGHISLQQALTRGPHDLAFISGGAKLITDMQAHSLYGAKLTEELLLIEDQFERVYIDFGAGFGPFTAELMGLCDELLLITTPEPTALADAYALLKMVKNTITLPPVFLLINRAVNVVAGMDAGRKLSRVAEQFLQTQIEVIGYVLEDPAVQRAVSKQTPFVLLEPHSLATRCLMQITKNVREDSFRPIAPELEKTRGLQGFLNRFLPFRR</sequence>
<keyword evidence="1" id="KW-0547">Nucleotide-binding</keyword>
<dbReference type="InterPro" id="IPR050625">
    <property type="entry name" value="ParA/MinD_ATPase"/>
</dbReference>
<proteinExistence type="predicted"/>
<dbReference type="GO" id="GO:0005524">
    <property type="term" value="F:ATP binding"/>
    <property type="evidence" value="ECO:0007669"/>
    <property type="project" value="UniProtKB-KW"/>
</dbReference>
<dbReference type="GO" id="GO:0016887">
    <property type="term" value="F:ATP hydrolysis activity"/>
    <property type="evidence" value="ECO:0007669"/>
    <property type="project" value="TreeGrafter"/>
</dbReference>
<dbReference type="PANTHER" id="PTHR43384:SF4">
    <property type="entry name" value="CELLULOSE BIOSYNTHESIS PROTEIN BCSQ-RELATED"/>
    <property type="match status" value="1"/>
</dbReference>
<dbReference type="AlphaFoldDB" id="A0A9X2ABY5"/>
<dbReference type="GO" id="GO:0051782">
    <property type="term" value="P:negative regulation of cell division"/>
    <property type="evidence" value="ECO:0007669"/>
    <property type="project" value="TreeGrafter"/>
</dbReference>
<dbReference type="SUPFAM" id="SSF52540">
    <property type="entry name" value="P-loop containing nucleoside triphosphate hydrolases"/>
    <property type="match status" value="1"/>
</dbReference>
<dbReference type="InterPro" id="IPR027417">
    <property type="entry name" value="P-loop_NTPase"/>
</dbReference>
<evidence type="ECO:0000256" key="2">
    <source>
        <dbReference type="ARBA" id="ARBA00022840"/>
    </source>
</evidence>
<dbReference type="InterPro" id="IPR033756">
    <property type="entry name" value="YlxH/NBP35"/>
</dbReference>
<dbReference type="PIRSF" id="PIRSF003092">
    <property type="entry name" value="MinD"/>
    <property type="match status" value="1"/>
</dbReference>
<dbReference type="GO" id="GO:0005829">
    <property type="term" value="C:cytosol"/>
    <property type="evidence" value="ECO:0007669"/>
    <property type="project" value="TreeGrafter"/>
</dbReference>
<protein>
    <submittedName>
        <fullName evidence="3">Flagellum site-determining protein YlxH</fullName>
    </submittedName>
</protein>
<evidence type="ECO:0000313" key="3">
    <source>
        <dbReference type="EMBL" id="MCI0183608.1"/>
    </source>
</evidence>
<evidence type="ECO:0000313" key="4">
    <source>
        <dbReference type="Proteomes" id="UP001139263"/>
    </source>
</evidence>
<organism evidence="3 4">
    <name type="scientific">Sulfoacidibacillus ferrooxidans</name>
    <dbReference type="NCBI Taxonomy" id="2005001"/>
    <lineage>
        <taxon>Bacteria</taxon>
        <taxon>Bacillati</taxon>
        <taxon>Bacillota</taxon>
        <taxon>Bacilli</taxon>
        <taxon>Bacillales</taxon>
        <taxon>Alicyclobacillaceae</taxon>
        <taxon>Sulfoacidibacillus</taxon>
    </lineage>
</organism>
<dbReference type="PANTHER" id="PTHR43384">
    <property type="entry name" value="SEPTUM SITE-DETERMINING PROTEIN MIND HOMOLOG, CHLOROPLASTIC-RELATED"/>
    <property type="match status" value="1"/>
</dbReference>
<dbReference type="Proteomes" id="UP001139263">
    <property type="component" value="Unassembled WGS sequence"/>
</dbReference>
<dbReference type="GO" id="GO:0009898">
    <property type="term" value="C:cytoplasmic side of plasma membrane"/>
    <property type="evidence" value="ECO:0007669"/>
    <property type="project" value="TreeGrafter"/>
</dbReference>
<comment type="caution">
    <text evidence="3">The sequence shown here is derived from an EMBL/GenBank/DDBJ whole genome shotgun (WGS) entry which is preliminary data.</text>
</comment>
<evidence type="ECO:0000256" key="1">
    <source>
        <dbReference type="ARBA" id="ARBA00022741"/>
    </source>
</evidence>
<keyword evidence="4" id="KW-1185">Reference proteome</keyword>
<dbReference type="RefSeq" id="WP_241714108.1">
    <property type="nucleotide sequence ID" value="NZ_JALBUF010000005.1"/>
</dbReference>
<gene>
    <name evidence="3" type="primary">ylxH</name>
    <name evidence="3" type="ORF">MM817_01891</name>
</gene>
<keyword evidence="2" id="KW-0067">ATP-binding</keyword>
<accession>A0A9X2ABY5</accession>